<organism evidence="1 2">
    <name type="scientific">Desulfobotulus mexicanus</name>
    <dbReference type="NCBI Taxonomy" id="2586642"/>
    <lineage>
        <taxon>Bacteria</taxon>
        <taxon>Pseudomonadati</taxon>
        <taxon>Thermodesulfobacteriota</taxon>
        <taxon>Desulfobacteria</taxon>
        <taxon>Desulfobacterales</taxon>
        <taxon>Desulfobacteraceae</taxon>
        <taxon>Desulfobotulus</taxon>
    </lineage>
</organism>
<dbReference type="OrthoDB" id="9779822at2"/>
<keyword evidence="2" id="KW-1185">Reference proteome</keyword>
<dbReference type="AlphaFoldDB" id="A0A5Q4VD48"/>
<gene>
    <name evidence="1" type="ORF">FIM25_07105</name>
</gene>
<accession>A0A5Q4VD48</accession>
<sequence>MEALFESMDQVYGGLDQRLSPLMSEALCGPGCSLCCTGRGSIDINTLEGLRILRYMESLPQDMRVRMRKAVGEDKKKREQERKASCPFLRKNRTCAIYAIRPLVCRRLYSLEPCIEKGPVLHKEAVSLGVGARDELQRLDWNGYSGHISYVIHLFEEPGFRALYESGGFDPSRVMNYGRAHKLVIHRSLHGKK</sequence>
<proteinExistence type="predicted"/>
<reference evidence="1 2" key="1">
    <citation type="submission" date="2019-06" db="EMBL/GenBank/DDBJ databases">
        <title>Desulfobotulus mexicanus sp. nov., a novel sulfate-reducing bacterium isolated from the sediment of an alkaline crater lake in Mexico.</title>
        <authorList>
            <person name="Hirschler-Rea A."/>
        </authorList>
    </citation>
    <scope>NUCLEOTIDE SEQUENCE [LARGE SCALE GENOMIC DNA]</scope>
    <source>
        <strain evidence="1 2">PAR22N</strain>
    </source>
</reference>
<comment type="caution">
    <text evidence="1">The sequence shown here is derived from an EMBL/GenBank/DDBJ whole genome shotgun (WGS) entry which is preliminary data.</text>
</comment>
<protein>
    <submittedName>
        <fullName evidence="1">YkgJ family cysteine cluster protein</fullName>
    </submittedName>
</protein>
<dbReference type="Proteomes" id="UP000321899">
    <property type="component" value="Unassembled WGS sequence"/>
</dbReference>
<dbReference type="Pfam" id="PF03692">
    <property type="entry name" value="CxxCxxCC"/>
    <property type="match status" value="1"/>
</dbReference>
<name>A0A5Q4VD48_9BACT</name>
<evidence type="ECO:0000313" key="1">
    <source>
        <dbReference type="EMBL" id="TYT74888.1"/>
    </source>
</evidence>
<dbReference type="EMBL" id="VDMB01000007">
    <property type="protein sequence ID" value="TYT74888.1"/>
    <property type="molecule type" value="Genomic_DNA"/>
</dbReference>
<dbReference type="RefSeq" id="WP_139447740.1">
    <property type="nucleotide sequence ID" value="NZ_VDMB01000007.1"/>
</dbReference>
<dbReference type="InterPro" id="IPR005358">
    <property type="entry name" value="Puta_zinc/iron-chelating_dom"/>
</dbReference>
<evidence type="ECO:0000313" key="2">
    <source>
        <dbReference type="Proteomes" id="UP000321899"/>
    </source>
</evidence>